<evidence type="ECO:0000313" key="7">
    <source>
        <dbReference type="Ensembl" id="ENSCANP00000028341.1"/>
    </source>
</evidence>
<evidence type="ECO:0000313" key="8">
    <source>
        <dbReference type="Proteomes" id="UP000233080"/>
    </source>
</evidence>
<protein>
    <recommendedName>
        <fullName evidence="9">Small integral membrane protein 22</fullName>
    </recommendedName>
</protein>
<dbReference type="GeneID" id="105525639"/>
<keyword evidence="4 6" id="KW-0472">Membrane</keyword>
<dbReference type="Pfam" id="PF15831">
    <property type="entry name" value="SMIM5_18_22"/>
    <property type="match status" value="1"/>
</dbReference>
<evidence type="ECO:0000256" key="5">
    <source>
        <dbReference type="SAM" id="MobiDB-lite"/>
    </source>
</evidence>
<sequence>MAVSTEELETTVQEVLGRLKSHQFFQSTWDTAAFIIFLTFVGTVLLLLLLVIAHCWCCSCCGSPGPRRASPRKVSPWKVSPAGLRDLHGTVLGVEEGGGGSGGKGAHPPREQGANLLGPSVLLVQERLKGVDNLALEP</sequence>
<dbReference type="Ensembl" id="ENSCANT00000051388.1">
    <property type="protein sequence ID" value="ENSCANP00000028341.1"/>
    <property type="gene ID" value="ENSCANG00000037593.1"/>
</dbReference>
<evidence type="ECO:0000256" key="2">
    <source>
        <dbReference type="ARBA" id="ARBA00022692"/>
    </source>
</evidence>
<dbReference type="AlphaFoldDB" id="A0A2K5JHN9"/>
<dbReference type="PANTHER" id="PTHR36982">
    <property type="entry name" value="CLCA DOMAIN-CONTAINING PROTEIN"/>
    <property type="match status" value="1"/>
</dbReference>
<dbReference type="RefSeq" id="XP_011816731.1">
    <property type="nucleotide sequence ID" value="XM_011961341.1"/>
</dbReference>
<dbReference type="PANTHER" id="PTHR36982:SF3">
    <property type="entry name" value="SMALL INTEGRAL MEMBRANE PROTEIN 22"/>
    <property type="match status" value="1"/>
</dbReference>
<evidence type="ECO:0008006" key="9">
    <source>
        <dbReference type="Google" id="ProtNLM"/>
    </source>
</evidence>
<feature type="region of interest" description="Disordered" evidence="5">
    <location>
        <begin position="92"/>
        <end position="115"/>
    </location>
</feature>
<dbReference type="InterPro" id="IPR053081">
    <property type="entry name" value="SIM_Modulators"/>
</dbReference>
<comment type="subcellular location">
    <subcellularLocation>
        <location evidence="1">Membrane</location>
        <topology evidence="1">Single-pass membrane protein</topology>
    </subcellularLocation>
</comment>
<keyword evidence="8" id="KW-1185">Reference proteome</keyword>
<dbReference type="CTD" id="440335"/>
<reference evidence="7" key="2">
    <citation type="submission" date="2025-09" db="UniProtKB">
        <authorList>
            <consortium name="Ensembl"/>
        </authorList>
    </citation>
    <scope>IDENTIFICATION</scope>
</reference>
<proteinExistence type="predicted"/>
<evidence type="ECO:0000256" key="4">
    <source>
        <dbReference type="ARBA" id="ARBA00023136"/>
    </source>
</evidence>
<feature type="compositionally biased region" description="Gly residues" evidence="5">
    <location>
        <begin position="95"/>
        <end position="105"/>
    </location>
</feature>
<accession>A0A2K5JHN9</accession>
<dbReference type="Proteomes" id="UP000233080">
    <property type="component" value="Unassembled WGS sequence"/>
</dbReference>
<dbReference type="GO" id="GO:0042127">
    <property type="term" value="P:regulation of cell population proliferation"/>
    <property type="evidence" value="ECO:0007669"/>
    <property type="project" value="TreeGrafter"/>
</dbReference>
<dbReference type="OrthoDB" id="9538566at2759"/>
<organism evidence="7 8">
    <name type="scientific">Colobus angolensis palliatus</name>
    <name type="common">Peters' Angolan colobus</name>
    <dbReference type="NCBI Taxonomy" id="336983"/>
    <lineage>
        <taxon>Eukaryota</taxon>
        <taxon>Metazoa</taxon>
        <taxon>Chordata</taxon>
        <taxon>Craniata</taxon>
        <taxon>Vertebrata</taxon>
        <taxon>Euteleostomi</taxon>
        <taxon>Mammalia</taxon>
        <taxon>Eutheria</taxon>
        <taxon>Euarchontoglires</taxon>
        <taxon>Primates</taxon>
        <taxon>Haplorrhini</taxon>
        <taxon>Catarrhini</taxon>
        <taxon>Cercopithecidae</taxon>
        <taxon>Colobinae</taxon>
        <taxon>Colobus</taxon>
    </lineage>
</organism>
<dbReference type="KEGG" id="cang:105525639"/>
<dbReference type="GO" id="GO:0016020">
    <property type="term" value="C:membrane"/>
    <property type="evidence" value="ECO:0007669"/>
    <property type="project" value="UniProtKB-SubCell"/>
</dbReference>
<evidence type="ECO:0000256" key="1">
    <source>
        <dbReference type="ARBA" id="ARBA00004167"/>
    </source>
</evidence>
<feature type="transmembrane region" description="Helical" evidence="6">
    <location>
        <begin position="32"/>
        <end position="53"/>
    </location>
</feature>
<name>A0A2K5JHN9_COLAP</name>
<reference evidence="7" key="1">
    <citation type="submission" date="2025-08" db="UniProtKB">
        <authorList>
            <consortium name="Ensembl"/>
        </authorList>
    </citation>
    <scope>IDENTIFICATION</scope>
</reference>
<evidence type="ECO:0000256" key="6">
    <source>
        <dbReference type="SAM" id="Phobius"/>
    </source>
</evidence>
<keyword evidence="2 6" id="KW-0812">Transmembrane</keyword>
<evidence type="ECO:0000256" key="3">
    <source>
        <dbReference type="ARBA" id="ARBA00022989"/>
    </source>
</evidence>
<dbReference type="CDD" id="cd20255">
    <property type="entry name" value="CASIMO1_SMIM22"/>
    <property type="match status" value="1"/>
</dbReference>
<keyword evidence="3 6" id="KW-1133">Transmembrane helix</keyword>
<dbReference type="InterPro" id="IPR031671">
    <property type="entry name" value="SMIM5/18/22"/>
</dbReference>